<dbReference type="EMBL" id="CAJJDP010000034">
    <property type="protein sequence ID" value="CAD8157881.1"/>
    <property type="molecule type" value="Genomic_DNA"/>
</dbReference>
<dbReference type="AlphaFoldDB" id="A0A8S1TVJ0"/>
<evidence type="ECO:0000313" key="3">
    <source>
        <dbReference type="Proteomes" id="UP000683925"/>
    </source>
</evidence>
<sequence>MIIEQLHSQDPGLKRKNLLSNGSHQDSLPYFLSL</sequence>
<protein>
    <submittedName>
        <fullName evidence="2">Uncharacterized protein</fullName>
    </submittedName>
</protein>
<organism evidence="2 3">
    <name type="scientific">Paramecium octaurelia</name>
    <dbReference type="NCBI Taxonomy" id="43137"/>
    <lineage>
        <taxon>Eukaryota</taxon>
        <taxon>Sar</taxon>
        <taxon>Alveolata</taxon>
        <taxon>Ciliophora</taxon>
        <taxon>Intramacronucleata</taxon>
        <taxon>Oligohymenophorea</taxon>
        <taxon>Peniculida</taxon>
        <taxon>Parameciidae</taxon>
        <taxon>Paramecium</taxon>
    </lineage>
</organism>
<reference evidence="2" key="1">
    <citation type="submission" date="2021-01" db="EMBL/GenBank/DDBJ databases">
        <authorList>
            <consortium name="Genoscope - CEA"/>
            <person name="William W."/>
        </authorList>
    </citation>
    <scope>NUCLEOTIDE SEQUENCE</scope>
</reference>
<accession>A0A8S1TVJ0</accession>
<dbReference type="Proteomes" id="UP000683925">
    <property type="component" value="Unassembled WGS sequence"/>
</dbReference>
<comment type="caution">
    <text evidence="2">The sequence shown here is derived from an EMBL/GenBank/DDBJ whole genome shotgun (WGS) entry which is preliminary data.</text>
</comment>
<evidence type="ECO:0000256" key="1">
    <source>
        <dbReference type="SAM" id="MobiDB-lite"/>
    </source>
</evidence>
<name>A0A8S1TVJ0_PAROT</name>
<gene>
    <name evidence="2" type="ORF">POCTA_138.1.T0340209</name>
</gene>
<evidence type="ECO:0000313" key="2">
    <source>
        <dbReference type="EMBL" id="CAD8157881.1"/>
    </source>
</evidence>
<proteinExistence type="predicted"/>
<feature type="region of interest" description="Disordered" evidence="1">
    <location>
        <begin position="1"/>
        <end position="26"/>
    </location>
</feature>
<keyword evidence="3" id="KW-1185">Reference proteome</keyword>